<dbReference type="GO" id="GO:0030203">
    <property type="term" value="P:glycosaminoglycan metabolic process"/>
    <property type="evidence" value="ECO:0007669"/>
    <property type="project" value="TreeGrafter"/>
</dbReference>
<dbReference type="InterPro" id="IPR017853">
    <property type="entry name" value="GH"/>
</dbReference>
<dbReference type="Gene3D" id="3.30.379.10">
    <property type="entry name" value="Chitobiase/beta-hexosaminidase domain 2-like"/>
    <property type="match status" value="1"/>
</dbReference>
<proteinExistence type="inferred from homology"/>
<dbReference type="InterPro" id="IPR015883">
    <property type="entry name" value="Glyco_hydro_20_cat"/>
</dbReference>
<keyword evidence="4" id="KW-0378">Hydrolase</keyword>
<evidence type="ECO:0000259" key="8">
    <source>
        <dbReference type="Pfam" id="PF02838"/>
    </source>
</evidence>
<dbReference type="PRINTS" id="PR00738">
    <property type="entry name" value="GLHYDRLASE20"/>
</dbReference>
<reference evidence="9 10" key="1">
    <citation type="submission" date="2019-10" db="EMBL/GenBank/DDBJ databases">
        <title>Prolixibacter strains distinguished by the presence of nitrate reductase genes were adept at nitrate-dependent anaerobic corrosion of metallic iron and carbon steel.</title>
        <authorList>
            <person name="Iino T."/>
            <person name="Shono N."/>
            <person name="Ito K."/>
            <person name="Nakamura R."/>
            <person name="Sueoka K."/>
            <person name="Harayama S."/>
            <person name="Ohkuma M."/>
        </authorList>
    </citation>
    <scope>NUCLEOTIDE SEQUENCE [LARGE SCALE GENOMIC DNA]</scope>
    <source>
        <strain evidence="9 10">JCM 13498</strain>
    </source>
</reference>
<dbReference type="PANTHER" id="PTHR22600:SF57">
    <property type="entry name" value="BETA-N-ACETYLHEXOSAMINIDASE"/>
    <property type="match status" value="1"/>
</dbReference>
<dbReference type="CDD" id="cd06563">
    <property type="entry name" value="GH20_chitobiase-like"/>
    <property type="match status" value="1"/>
</dbReference>
<dbReference type="Proteomes" id="UP000391834">
    <property type="component" value="Unassembled WGS sequence"/>
</dbReference>
<organism evidence="9 10">
    <name type="scientific">Prolixibacter bellariivorans</name>
    <dbReference type="NCBI Taxonomy" id="314319"/>
    <lineage>
        <taxon>Bacteria</taxon>
        <taxon>Pseudomonadati</taxon>
        <taxon>Bacteroidota</taxon>
        <taxon>Bacteroidia</taxon>
        <taxon>Marinilabiliales</taxon>
        <taxon>Prolixibacteraceae</taxon>
        <taxon>Prolixibacter</taxon>
    </lineage>
</organism>
<accession>A0A5M4B5M1</accession>
<protein>
    <recommendedName>
        <fullName evidence="3">beta-N-acetylhexosaminidase</fullName>
        <ecNumber evidence="3">3.2.1.52</ecNumber>
    </recommendedName>
</protein>
<dbReference type="InterPro" id="IPR025705">
    <property type="entry name" value="Beta_hexosaminidase_sua/sub"/>
</dbReference>
<comment type="catalytic activity">
    <reaction evidence="1">
        <text>Hydrolysis of terminal non-reducing N-acetyl-D-hexosamine residues in N-acetyl-beta-D-hexosaminides.</text>
        <dbReference type="EC" id="3.2.1.52"/>
    </reaction>
</comment>
<evidence type="ECO:0000313" key="9">
    <source>
        <dbReference type="EMBL" id="GET35173.1"/>
    </source>
</evidence>
<evidence type="ECO:0000256" key="6">
    <source>
        <dbReference type="PIRSR" id="PIRSR625705-1"/>
    </source>
</evidence>
<evidence type="ECO:0000259" key="7">
    <source>
        <dbReference type="Pfam" id="PF00728"/>
    </source>
</evidence>
<evidence type="ECO:0000313" key="10">
    <source>
        <dbReference type="Proteomes" id="UP000391834"/>
    </source>
</evidence>
<dbReference type="GO" id="GO:0016020">
    <property type="term" value="C:membrane"/>
    <property type="evidence" value="ECO:0007669"/>
    <property type="project" value="TreeGrafter"/>
</dbReference>
<dbReference type="Pfam" id="PF02838">
    <property type="entry name" value="Glyco_hydro_20b"/>
    <property type="match status" value="1"/>
</dbReference>
<sequence length="535" mass="60735">MVWLFVVVAALNGCSTKEAPQPEINIVPKPAKMVQEKGVFELNAETPIVVNEDSAEIKQIAGFLQAHLSDFYGLKNKVEVGDLPVDKTVFISLDKNLNLGKEAYTLSINPKRIVLKASAPNGLFYGVQTLIQLLPHSKKQLAQVTFPALQIEDSPRFSWRGMHLDVSRHFMPVSFIKKYIDYIAMNKMNVFHWHLTDDQGWRIEIKKYPKLTQVGAWRKETLIGHPGKDSKYDGKRYGGFYTQDQIKEIVAYAKARYVTVVPEIEMPGHAMAALAAYPELGCTGGPYQVGTRWGVYDDVYCAGKEKTFKFLEDVLTEVMALFPSQYIHIGGDECPKTRWKACPYDQARMKKLGLKNEEELQSYFVQRIEKFLNAHGRKMIGWDEILEGGLAPNAVIMSWRGEKGGIAAAQAHHSVIMTPGGYCYFDHYQGKPESEPIAFGGFTPLKKVYSYEPVPKELAPDEYKYILGSQGNVWTEYMKTPAKVEYMIFPRMAALAEVLWSPKASRNYDDFLKRMRSEVKLYDAYGINYCKDAFK</sequence>
<dbReference type="Gene3D" id="3.20.20.80">
    <property type="entry name" value="Glycosidases"/>
    <property type="match status" value="1"/>
</dbReference>
<name>A0A5M4B5M1_9BACT</name>
<dbReference type="PANTHER" id="PTHR22600">
    <property type="entry name" value="BETA-HEXOSAMINIDASE"/>
    <property type="match status" value="1"/>
</dbReference>
<comment type="caution">
    <text evidence="9">The sequence shown here is derived from an EMBL/GenBank/DDBJ whole genome shotgun (WGS) entry which is preliminary data.</text>
</comment>
<keyword evidence="10" id="KW-1185">Reference proteome</keyword>
<dbReference type="InterPro" id="IPR029018">
    <property type="entry name" value="Hex-like_dom2"/>
</dbReference>
<dbReference type="AlphaFoldDB" id="A0A5M4B5M1"/>
<comment type="similarity">
    <text evidence="2">Belongs to the glycosyl hydrolase 20 family.</text>
</comment>
<dbReference type="Pfam" id="PF00728">
    <property type="entry name" value="Glyco_hydro_20"/>
    <property type="match status" value="1"/>
</dbReference>
<dbReference type="EMBL" id="BLAX01000001">
    <property type="protein sequence ID" value="GET35173.1"/>
    <property type="molecule type" value="Genomic_DNA"/>
</dbReference>
<dbReference type="SUPFAM" id="SSF55545">
    <property type="entry name" value="beta-N-acetylhexosaminidase-like domain"/>
    <property type="match status" value="1"/>
</dbReference>
<dbReference type="EC" id="3.2.1.52" evidence="3"/>
<feature type="domain" description="Beta-hexosaminidase bacterial type N-terminal" evidence="8">
    <location>
        <begin position="24"/>
        <end position="153"/>
    </location>
</feature>
<evidence type="ECO:0000256" key="3">
    <source>
        <dbReference type="ARBA" id="ARBA00012663"/>
    </source>
</evidence>
<gene>
    <name evidence="9" type="ORF">PbJCM13498_40360</name>
</gene>
<evidence type="ECO:0000256" key="2">
    <source>
        <dbReference type="ARBA" id="ARBA00006285"/>
    </source>
</evidence>
<evidence type="ECO:0000256" key="5">
    <source>
        <dbReference type="ARBA" id="ARBA00023295"/>
    </source>
</evidence>
<keyword evidence="5" id="KW-0326">Glycosidase</keyword>
<dbReference type="InterPro" id="IPR015882">
    <property type="entry name" value="HEX_bac_N"/>
</dbReference>
<evidence type="ECO:0000256" key="4">
    <source>
        <dbReference type="ARBA" id="ARBA00022801"/>
    </source>
</evidence>
<feature type="active site" description="Proton donor" evidence="6">
    <location>
        <position position="333"/>
    </location>
</feature>
<evidence type="ECO:0000256" key="1">
    <source>
        <dbReference type="ARBA" id="ARBA00001231"/>
    </source>
</evidence>
<dbReference type="GO" id="GO:0004563">
    <property type="term" value="F:beta-N-acetylhexosaminidase activity"/>
    <property type="evidence" value="ECO:0007669"/>
    <property type="project" value="UniProtKB-EC"/>
</dbReference>
<dbReference type="SUPFAM" id="SSF51445">
    <property type="entry name" value="(Trans)glycosidases"/>
    <property type="match status" value="1"/>
</dbReference>
<dbReference type="GO" id="GO:0005975">
    <property type="term" value="P:carbohydrate metabolic process"/>
    <property type="evidence" value="ECO:0007669"/>
    <property type="project" value="InterPro"/>
</dbReference>
<feature type="domain" description="Glycoside hydrolase family 20 catalytic" evidence="7">
    <location>
        <begin position="157"/>
        <end position="502"/>
    </location>
</feature>